<keyword evidence="5" id="KW-1185">Reference proteome</keyword>
<dbReference type="Pfam" id="PF03514">
    <property type="entry name" value="GRAS"/>
    <property type="match status" value="1"/>
</dbReference>
<dbReference type="InterPro" id="IPR005202">
    <property type="entry name" value="TF_GRAS"/>
</dbReference>
<evidence type="ECO:0000313" key="5">
    <source>
        <dbReference type="Proteomes" id="UP001161247"/>
    </source>
</evidence>
<evidence type="ECO:0000256" key="3">
    <source>
        <dbReference type="PROSITE-ProRule" id="PRU01191"/>
    </source>
</evidence>
<dbReference type="AlphaFoldDB" id="A0AAV1D4S9"/>
<feature type="short sequence motif" description="LXXLL motif" evidence="3">
    <location>
        <begin position="260"/>
        <end position="264"/>
    </location>
</feature>
<accession>A0AAV1D4S9</accession>
<organism evidence="4 5">
    <name type="scientific">Oldenlandia corymbosa var. corymbosa</name>
    <dbReference type="NCBI Taxonomy" id="529605"/>
    <lineage>
        <taxon>Eukaryota</taxon>
        <taxon>Viridiplantae</taxon>
        <taxon>Streptophyta</taxon>
        <taxon>Embryophyta</taxon>
        <taxon>Tracheophyta</taxon>
        <taxon>Spermatophyta</taxon>
        <taxon>Magnoliopsida</taxon>
        <taxon>eudicotyledons</taxon>
        <taxon>Gunneridae</taxon>
        <taxon>Pentapetalae</taxon>
        <taxon>asterids</taxon>
        <taxon>lamiids</taxon>
        <taxon>Gentianales</taxon>
        <taxon>Rubiaceae</taxon>
        <taxon>Rubioideae</taxon>
        <taxon>Spermacoceae</taxon>
        <taxon>Hedyotis-Oldenlandia complex</taxon>
        <taxon>Oldenlandia</taxon>
    </lineage>
</organism>
<dbReference type="PROSITE" id="PS50985">
    <property type="entry name" value="GRAS"/>
    <property type="match status" value="1"/>
</dbReference>
<dbReference type="EMBL" id="OX459121">
    <property type="protein sequence ID" value="CAI9102859.1"/>
    <property type="molecule type" value="Genomic_DNA"/>
</dbReference>
<comment type="caution">
    <text evidence="3">Lacks conserved residue(s) required for the propagation of feature annotation.</text>
</comment>
<feature type="region of interest" description="SAW" evidence="3">
    <location>
        <begin position="405"/>
        <end position="480"/>
    </location>
</feature>
<name>A0AAV1D4S9_OLDCO</name>
<evidence type="ECO:0000313" key="4">
    <source>
        <dbReference type="EMBL" id="CAI9102859.1"/>
    </source>
</evidence>
<evidence type="ECO:0000256" key="2">
    <source>
        <dbReference type="ARBA" id="ARBA00023163"/>
    </source>
</evidence>
<gene>
    <name evidence="4" type="ORF">OLC1_LOCUS12138</name>
</gene>
<comment type="similarity">
    <text evidence="3">Belongs to the GRAS family.</text>
</comment>
<keyword evidence="1" id="KW-0805">Transcription regulation</keyword>
<feature type="region of interest" description="VHIID" evidence="3">
    <location>
        <begin position="136"/>
        <end position="201"/>
    </location>
</feature>
<dbReference type="PANTHER" id="PTHR31636">
    <property type="entry name" value="OSJNBA0084A10.13 PROTEIN-RELATED"/>
    <property type="match status" value="1"/>
</dbReference>
<reference evidence="4" key="1">
    <citation type="submission" date="2023-03" db="EMBL/GenBank/DDBJ databases">
        <authorList>
            <person name="Julca I."/>
        </authorList>
    </citation>
    <scope>NUCLEOTIDE SEQUENCE</scope>
</reference>
<sequence>MHWYLISLVAGIAQEDGTQSIGSSPLHFLSMMSLSPNMGSPYALLKEMKSDERGMWLFNFLIACARCVAAGSLENASNGLEQISLLASPDGDIVQRIVAYFTEALADRVLKGWKPGLHKALNSTKITSAAEVLLAEKLFFEYCPFLRLAYVVTNQAILEAMEREKVVHIIDLHCFEPAQWINLLQELKVRREGPPHLRITGIHDQKEVLDQMAFRLNEAAEKLDIPFQFNPIVSKLQNLDIGSLRVKSGEAVAISSVLQLHSLLAYDDDIIRKNSPSVGTNSSSSHLSKMFHMNPQTLGDFLERDVTNLFGGSPDSQSSSPVSVASSQKTLSFLNGLWSLSPKLMVVTEHESDHNGCSLMDRVNEALKFYAALFDCLENTLPRAPFERQKIEKLLFGEEIKNIIACEGLERKARHEKLEKWIPRLEFTGFGRVHLSFNGMRQAMRVLHSCNYDGFEIKEDNGCFMICWHDYPLFSVSAWRFKRY</sequence>
<protein>
    <submittedName>
        <fullName evidence="4">OLC1v1001213C2</fullName>
    </submittedName>
</protein>
<feature type="region of interest" description="Leucine repeat II (LRII)" evidence="3">
    <location>
        <begin position="211"/>
        <end position="243"/>
    </location>
</feature>
<feature type="short sequence motif" description="VHIID" evidence="3">
    <location>
        <begin position="167"/>
        <end position="171"/>
    </location>
</feature>
<keyword evidence="2" id="KW-0804">Transcription</keyword>
<proteinExistence type="inferred from homology"/>
<evidence type="ECO:0000256" key="1">
    <source>
        <dbReference type="ARBA" id="ARBA00023015"/>
    </source>
</evidence>
<dbReference type="Proteomes" id="UP001161247">
    <property type="component" value="Chromosome 4"/>
</dbReference>